<feature type="region of interest" description="NMP" evidence="5">
    <location>
        <begin position="31"/>
        <end position="60"/>
    </location>
</feature>
<dbReference type="GO" id="GO:0005524">
    <property type="term" value="F:ATP binding"/>
    <property type="evidence" value="ECO:0007669"/>
    <property type="project" value="UniProtKB-UniRule"/>
</dbReference>
<comment type="caution">
    <text evidence="5">Lacks conserved residue(s) required for the propagation of feature annotation.</text>
</comment>
<dbReference type="EC" id="2.7.4.3" evidence="5 7"/>
<dbReference type="Pfam" id="PF05191">
    <property type="entry name" value="ADK_lid"/>
    <property type="match status" value="1"/>
</dbReference>
<organism evidence="9 10">
    <name type="scientific">Candidatus Dojkabacteria bacterium</name>
    <dbReference type="NCBI Taxonomy" id="2099670"/>
    <lineage>
        <taxon>Bacteria</taxon>
        <taxon>Candidatus Dojkabacteria</taxon>
    </lineage>
</organism>
<comment type="subunit">
    <text evidence="5 7">Monomer.</text>
</comment>
<feature type="binding site" evidence="5">
    <location>
        <begin position="137"/>
        <end position="138"/>
    </location>
    <ligand>
        <name>ATP</name>
        <dbReference type="ChEBI" id="CHEBI:30616"/>
    </ligand>
</feature>
<feature type="domain" description="Adenylate kinase active site lid" evidence="8">
    <location>
        <begin position="128"/>
        <end position="163"/>
    </location>
</feature>
<dbReference type="CDD" id="cd01428">
    <property type="entry name" value="ADK"/>
    <property type="match status" value="1"/>
</dbReference>
<feature type="binding site" evidence="5">
    <location>
        <position position="134"/>
    </location>
    <ligand>
        <name>Zn(2+)</name>
        <dbReference type="ChEBI" id="CHEBI:29105"/>
        <note>structural</note>
    </ligand>
</feature>
<protein>
    <recommendedName>
        <fullName evidence="5 7">Adenylate kinase</fullName>
        <shortName evidence="5">AK</shortName>
        <ecNumber evidence="5 7">2.7.4.3</ecNumber>
    </recommendedName>
    <alternativeName>
        <fullName evidence="5">ATP-AMP transphosphorylase</fullName>
    </alternativeName>
    <alternativeName>
        <fullName evidence="5">ATP:AMP phosphotransferase</fullName>
    </alternativeName>
    <alternativeName>
        <fullName evidence="5">Adenylate monophosphate kinase</fullName>
    </alternativeName>
</protein>
<feature type="binding site" evidence="5">
    <location>
        <position position="32"/>
    </location>
    <ligand>
        <name>AMP</name>
        <dbReference type="ChEBI" id="CHEBI:456215"/>
    </ligand>
</feature>
<feature type="binding site" evidence="5">
    <location>
        <position position="154"/>
    </location>
    <ligand>
        <name>Zn(2+)</name>
        <dbReference type="ChEBI" id="CHEBI:29105"/>
        <note>structural</note>
    </ligand>
</feature>
<feature type="binding site" evidence="5">
    <location>
        <position position="37"/>
    </location>
    <ligand>
        <name>AMP</name>
        <dbReference type="ChEBI" id="CHEBI:456215"/>
    </ligand>
</feature>
<dbReference type="EMBL" id="JAAZIL010000051">
    <property type="protein sequence ID" value="NLZ24502.1"/>
    <property type="molecule type" value="Genomic_DNA"/>
</dbReference>
<keyword evidence="2 5" id="KW-0545">Nucleotide biosynthesis</keyword>
<dbReference type="HAMAP" id="MF_00235">
    <property type="entry name" value="Adenylate_kinase_Adk"/>
    <property type="match status" value="1"/>
</dbReference>
<comment type="pathway">
    <text evidence="5">Purine metabolism; AMP biosynthesis via salvage pathway; AMP from ADP: step 1/1.</text>
</comment>
<dbReference type="UniPathway" id="UPA00588">
    <property type="reaction ID" value="UER00649"/>
</dbReference>
<evidence type="ECO:0000256" key="7">
    <source>
        <dbReference type="RuleBase" id="RU003331"/>
    </source>
</evidence>
<comment type="domain">
    <text evidence="5">Consists of three domains, a large central CORE domain and two small peripheral domains, NMPbind and LID, which undergo movements during catalysis. The LID domain closes over the site of phosphoryl transfer upon ATP binding. Assembling and dissambling the active center during each catalytic cycle provides an effective means to prevent ATP hydrolysis. Some bacteria have evolved a zinc-coordinating structure that stabilizes the LID domain.</text>
</comment>
<name>A0A847VDK0_9BACT</name>
<dbReference type="GO" id="GO:0004017">
    <property type="term" value="F:AMP kinase activity"/>
    <property type="evidence" value="ECO:0007669"/>
    <property type="project" value="UniProtKB-UniRule"/>
</dbReference>
<feature type="binding site" evidence="5">
    <location>
        <position position="151"/>
    </location>
    <ligand>
        <name>Zn(2+)</name>
        <dbReference type="ChEBI" id="CHEBI:29105"/>
        <note>structural</note>
    </ligand>
</feature>
<keyword evidence="5" id="KW-0963">Cytoplasm</keyword>
<dbReference type="InterPro" id="IPR007862">
    <property type="entry name" value="Adenylate_kinase_lid-dom"/>
</dbReference>
<comment type="caution">
    <text evidence="9">The sequence shown here is derived from an EMBL/GenBank/DDBJ whole genome shotgun (WGS) entry which is preliminary data.</text>
</comment>
<feature type="binding site" evidence="5">
    <location>
        <position position="131"/>
    </location>
    <ligand>
        <name>Zn(2+)</name>
        <dbReference type="ChEBI" id="CHEBI:29105"/>
        <note>structural</note>
    </ligand>
</feature>
<dbReference type="GO" id="GO:0008270">
    <property type="term" value="F:zinc ion binding"/>
    <property type="evidence" value="ECO:0007669"/>
    <property type="project" value="UniProtKB-UniRule"/>
</dbReference>
<comment type="catalytic activity">
    <reaction evidence="5 7">
        <text>AMP + ATP = 2 ADP</text>
        <dbReference type="Rhea" id="RHEA:12973"/>
        <dbReference type="ChEBI" id="CHEBI:30616"/>
        <dbReference type="ChEBI" id="CHEBI:456215"/>
        <dbReference type="ChEBI" id="CHEBI:456216"/>
        <dbReference type="EC" id="2.7.4.3"/>
    </reaction>
</comment>
<keyword evidence="4 5" id="KW-0418">Kinase</keyword>
<feature type="binding site" evidence="5">
    <location>
        <position position="93"/>
    </location>
    <ligand>
        <name>AMP</name>
        <dbReference type="ChEBI" id="CHEBI:456215"/>
    </ligand>
</feature>
<dbReference type="Gene3D" id="3.40.50.300">
    <property type="entry name" value="P-loop containing nucleotide triphosphate hydrolases"/>
    <property type="match status" value="1"/>
</dbReference>
<feature type="region of interest" description="LID" evidence="5">
    <location>
        <begin position="127"/>
        <end position="164"/>
    </location>
</feature>
<dbReference type="GO" id="GO:0044209">
    <property type="term" value="P:AMP salvage"/>
    <property type="evidence" value="ECO:0007669"/>
    <property type="project" value="UniProtKB-UniRule"/>
</dbReference>
<keyword evidence="5" id="KW-0479">Metal-binding</keyword>
<evidence type="ECO:0000256" key="6">
    <source>
        <dbReference type="RuleBase" id="RU003330"/>
    </source>
</evidence>
<dbReference type="PRINTS" id="PR00094">
    <property type="entry name" value="ADENYLTKNASE"/>
</dbReference>
<evidence type="ECO:0000256" key="1">
    <source>
        <dbReference type="ARBA" id="ARBA00022679"/>
    </source>
</evidence>
<feature type="binding site" evidence="5">
    <location>
        <position position="128"/>
    </location>
    <ligand>
        <name>ATP</name>
        <dbReference type="ChEBI" id="CHEBI:30616"/>
    </ligand>
</feature>
<accession>A0A847VDK0</accession>
<dbReference type="InterPro" id="IPR036193">
    <property type="entry name" value="ADK_active_lid_dom_sf"/>
</dbReference>
<dbReference type="PANTHER" id="PTHR23359">
    <property type="entry name" value="NUCLEOTIDE KINASE"/>
    <property type="match status" value="1"/>
</dbReference>
<comment type="subcellular location">
    <subcellularLocation>
        <location evidence="5 7">Cytoplasm</location>
    </subcellularLocation>
</comment>
<gene>
    <name evidence="5" type="primary">adk</name>
    <name evidence="9" type="ORF">GX888_02025</name>
</gene>
<feature type="binding site" evidence="5">
    <location>
        <position position="161"/>
    </location>
    <ligand>
        <name>AMP</name>
        <dbReference type="ChEBI" id="CHEBI:456215"/>
    </ligand>
</feature>
<comment type="similarity">
    <text evidence="5 6">Belongs to the adenylate kinase family.</text>
</comment>
<dbReference type="AlphaFoldDB" id="A0A847VDK0"/>
<evidence type="ECO:0000256" key="3">
    <source>
        <dbReference type="ARBA" id="ARBA00022741"/>
    </source>
</evidence>
<evidence type="ECO:0000259" key="8">
    <source>
        <dbReference type="Pfam" id="PF05191"/>
    </source>
</evidence>
<feature type="binding site" evidence="5">
    <location>
        <position position="200"/>
    </location>
    <ligand>
        <name>ATP</name>
        <dbReference type="ChEBI" id="CHEBI:30616"/>
    </ligand>
</feature>
<evidence type="ECO:0000256" key="5">
    <source>
        <dbReference type="HAMAP-Rule" id="MF_00235"/>
    </source>
</evidence>
<dbReference type="InterPro" id="IPR000850">
    <property type="entry name" value="Adenylat/UMP-CMP_kin"/>
</dbReference>
<dbReference type="Proteomes" id="UP000564033">
    <property type="component" value="Unassembled WGS sequence"/>
</dbReference>
<comment type="function">
    <text evidence="5">Catalyzes the reversible transfer of the terminal phosphate group between ATP and AMP. Plays an important role in cellular energy homeostasis and in adenine nucleotide metabolism.</text>
</comment>
<keyword evidence="1 5" id="KW-0808">Transferase</keyword>
<reference evidence="9 10" key="1">
    <citation type="journal article" date="2020" name="Biotechnol. Biofuels">
        <title>New insights from the biogas microbiome by comprehensive genome-resolved metagenomics of nearly 1600 species originating from multiple anaerobic digesters.</title>
        <authorList>
            <person name="Campanaro S."/>
            <person name="Treu L."/>
            <person name="Rodriguez-R L.M."/>
            <person name="Kovalovszki A."/>
            <person name="Ziels R.M."/>
            <person name="Maus I."/>
            <person name="Zhu X."/>
            <person name="Kougias P.G."/>
            <person name="Basile A."/>
            <person name="Luo G."/>
            <person name="Schluter A."/>
            <person name="Konstantinidis K.T."/>
            <person name="Angelidaki I."/>
        </authorList>
    </citation>
    <scope>NUCLEOTIDE SEQUENCE [LARGE SCALE GENOMIC DNA]</scope>
    <source>
        <strain evidence="9">AS19jrsBPTG_9</strain>
    </source>
</reference>
<dbReference type="SUPFAM" id="SSF52540">
    <property type="entry name" value="P-loop containing nucleoside triphosphate hydrolases"/>
    <property type="match status" value="1"/>
</dbReference>
<dbReference type="GO" id="GO:0005737">
    <property type="term" value="C:cytoplasm"/>
    <property type="evidence" value="ECO:0007669"/>
    <property type="project" value="UniProtKB-SubCell"/>
</dbReference>
<proteinExistence type="inferred from homology"/>
<evidence type="ECO:0000313" key="9">
    <source>
        <dbReference type="EMBL" id="NLZ24502.1"/>
    </source>
</evidence>
<evidence type="ECO:0000256" key="4">
    <source>
        <dbReference type="ARBA" id="ARBA00022777"/>
    </source>
</evidence>
<feature type="binding site" evidence="5">
    <location>
        <begin position="58"/>
        <end position="60"/>
    </location>
    <ligand>
        <name>AMP</name>
        <dbReference type="ChEBI" id="CHEBI:456215"/>
    </ligand>
</feature>
<evidence type="ECO:0000256" key="2">
    <source>
        <dbReference type="ARBA" id="ARBA00022727"/>
    </source>
</evidence>
<keyword evidence="5 7" id="KW-0067">ATP-binding</keyword>
<keyword evidence="3 5" id="KW-0547">Nucleotide-binding</keyword>
<dbReference type="InterPro" id="IPR027417">
    <property type="entry name" value="P-loop_NTPase"/>
</dbReference>
<feature type="binding site" evidence="5">
    <location>
        <position position="172"/>
    </location>
    <ligand>
        <name>AMP</name>
        <dbReference type="ChEBI" id="CHEBI:456215"/>
    </ligand>
</feature>
<dbReference type="Pfam" id="PF00406">
    <property type="entry name" value="ADK"/>
    <property type="match status" value="1"/>
</dbReference>
<keyword evidence="5" id="KW-0862">Zinc</keyword>
<evidence type="ECO:0000313" key="10">
    <source>
        <dbReference type="Proteomes" id="UP000564033"/>
    </source>
</evidence>
<sequence length="215" mass="25071">MKTFLFHGYPGSGKDTQVNLLVERYGFENIGTGEMIRYMYKHGDIQAIRANEESQKGHLVPNEIIYSMLNRYILNFNPEKNWAFVSVVREKGQISLFDDLLNTTGRKLDSFIHFTLTPEISIERISLRSICPHCDETYHDKYKAEKVKGYCDRCGSKLTKRGDDSKEKVLVRHKEYERTIVPILDEYRKRDLLIEIDATPGIEEIHRVLVERLGL</sequence>
<dbReference type="SUPFAM" id="SSF57774">
    <property type="entry name" value="Microbial and mitochondrial ADK, insert 'zinc finger' domain"/>
    <property type="match status" value="1"/>
</dbReference>